<proteinExistence type="predicted"/>
<comment type="caution">
    <text evidence="1">The sequence shown here is derived from an EMBL/GenBank/DDBJ whole genome shotgun (WGS) entry which is preliminary data.</text>
</comment>
<evidence type="ECO:0000313" key="2">
    <source>
        <dbReference type="Proteomes" id="UP000265618"/>
    </source>
</evidence>
<gene>
    <name evidence="1" type="ORF">KIPB_000890</name>
</gene>
<dbReference type="EMBL" id="BDIP01000112">
    <property type="protein sequence ID" value="GIQ80142.1"/>
    <property type="molecule type" value="Genomic_DNA"/>
</dbReference>
<protein>
    <submittedName>
        <fullName evidence="1">Uncharacterized protein</fullName>
    </submittedName>
</protein>
<accession>A0A9K3GEV7</accession>
<dbReference type="AlphaFoldDB" id="A0A9K3GEV7"/>
<dbReference type="Proteomes" id="UP000265618">
    <property type="component" value="Unassembled WGS sequence"/>
</dbReference>
<keyword evidence="2" id="KW-1185">Reference proteome</keyword>
<sequence>MADPVTLDSQNDTDTEYPPVISEDTLRSMSDVQRRVYMIKIREALDREPGVLVYRYIDLIGLDARLRLGERREIT</sequence>
<organism evidence="1 2">
    <name type="scientific">Kipferlia bialata</name>
    <dbReference type="NCBI Taxonomy" id="797122"/>
    <lineage>
        <taxon>Eukaryota</taxon>
        <taxon>Metamonada</taxon>
        <taxon>Carpediemonas-like organisms</taxon>
        <taxon>Kipferlia</taxon>
    </lineage>
</organism>
<name>A0A9K3GEV7_9EUKA</name>
<reference evidence="1 2" key="1">
    <citation type="journal article" date="2018" name="PLoS ONE">
        <title>The draft genome of Kipferlia bialata reveals reductive genome evolution in fornicate parasites.</title>
        <authorList>
            <person name="Tanifuji G."/>
            <person name="Takabayashi S."/>
            <person name="Kume K."/>
            <person name="Takagi M."/>
            <person name="Nakayama T."/>
            <person name="Kamikawa R."/>
            <person name="Inagaki Y."/>
            <person name="Hashimoto T."/>
        </authorList>
    </citation>
    <scope>NUCLEOTIDE SEQUENCE [LARGE SCALE GENOMIC DNA]</scope>
    <source>
        <strain evidence="1">NY0173</strain>
    </source>
</reference>
<evidence type="ECO:0000313" key="1">
    <source>
        <dbReference type="EMBL" id="GIQ80142.1"/>
    </source>
</evidence>